<evidence type="ECO:0000313" key="2">
    <source>
        <dbReference type="Proteomes" id="UP000185596"/>
    </source>
</evidence>
<dbReference type="AlphaFoldDB" id="A0A1Q8CBV2"/>
<sequence length="73" mass="7335">AAALYSTTVGRAQLAARQDPSAGTVRRATMAGIHGMVPLQAALAARRGSLAGALAVAAALPLARRLSRKVSPT</sequence>
<proteinExistence type="predicted"/>
<dbReference type="Proteomes" id="UP000185596">
    <property type="component" value="Unassembled WGS sequence"/>
</dbReference>
<feature type="non-terminal residue" evidence="1">
    <location>
        <position position="1"/>
    </location>
</feature>
<reference evidence="1 2" key="1">
    <citation type="submission" date="2016-12" db="EMBL/GenBank/DDBJ databases">
        <title>The draft genome sequence of Actinophytocola sp. 11-183.</title>
        <authorList>
            <person name="Wang W."/>
            <person name="Yuan L."/>
        </authorList>
    </citation>
    <scope>NUCLEOTIDE SEQUENCE [LARGE SCALE GENOMIC DNA]</scope>
    <source>
        <strain evidence="1 2">11-183</strain>
    </source>
</reference>
<dbReference type="GO" id="GO:0016740">
    <property type="term" value="F:transferase activity"/>
    <property type="evidence" value="ECO:0007669"/>
    <property type="project" value="UniProtKB-KW"/>
</dbReference>
<evidence type="ECO:0000313" key="1">
    <source>
        <dbReference type="EMBL" id="OLF11792.1"/>
    </source>
</evidence>
<protein>
    <submittedName>
        <fullName evidence="1">4-hydroxybenzoate polyprenyltransferase</fullName>
    </submittedName>
</protein>
<name>A0A1Q8CBV2_9PSEU</name>
<gene>
    <name evidence="1" type="ORF">BU204_30000</name>
</gene>
<accession>A0A1Q8CBV2</accession>
<organism evidence="1 2">
    <name type="scientific">Actinophytocola xanthii</name>
    <dbReference type="NCBI Taxonomy" id="1912961"/>
    <lineage>
        <taxon>Bacteria</taxon>
        <taxon>Bacillati</taxon>
        <taxon>Actinomycetota</taxon>
        <taxon>Actinomycetes</taxon>
        <taxon>Pseudonocardiales</taxon>
        <taxon>Pseudonocardiaceae</taxon>
    </lineage>
</organism>
<keyword evidence="2" id="KW-1185">Reference proteome</keyword>
<dbReference type="EMBL" id="MSIE01000066">
    <property type="protein sequence ID" value="OLF11792.1"/>
    <property type="molecule type" value="Genomic_DNA"/>
</dbReference>
<comment type="caution">
    <text evidence="1">The sequence shown here is derived from an EMBL/GenBank/DDBJ whole genome shotgun (WGS) entry which is preliminary data.</text>
</comment>
<keyword evidence="1" id="KW-0808">Transferase</keyword>